<evidence type="ECO:0000256" key="3">
    <source>
        <dbReference type="ARBA" id="ARBA00023004"/>
    </source>
</evidence>
<dbReference type="InterPro" id="IPR001199">
    <property type="entry name" value="Cyt_B5-like_heme/steroid-bd"/>
</dbReference>
<dbReference type="SMART" id="SM01117">
    <property type="entry name" value="Cyt-b5"/>
    <property type="match status" value="1"/>
</dbReference>
<proteinExistence type="inferred from homology"/>
<evidence type="ECO:0000313" key="8">
    <source>
        <dbReference type="Proteomes" id="UP000019384"/>
    </source>
</evidence>
<dbReference type="FunFam" id="3.10.120.10:FF:000001">
    <property type="entry name" value="Cytochrome b5 reductase 4"/>
    <property type="match status" value="1"/>
</dbReference>
<dbReference type="OrthoDB" id="432299at2759"/>
<accession>W6ML80</accession>
<evidence type="ECO:0000256" key="1">
    <source>
        <dbReference type="ARBA" id="ARBA00022617"/>
    </source>
</evidence>
<dbReference type="GO" id="GO:0020037">
    <property type="term" value="F:heme binding"/>
    <property type="evidence" value="ECO:0007669"/>
    <property type="project" value="UniProtKB-UniRule"/>
</dbReference>
<evidence type="ECO:0000313" key="7">
    <source>
        <dbReference type="EMBL" id="CDK27221.1"/>
    </source>
</evidence>
<reference evidence="7" key="1">
    <citation type="submission" date="2013-12" db="EMBL/GenBank/DDBJ databases">
        <authorList>
            <person name="Genoscope - CEA"/>
        </authorList>
    </citation>
    <scope>NUCLEOTIDE SEQUENCE</scope>
    <source>
        <strain evidence="7">CBS 1993</strain>
    </source>
</reference>
<dbReference type="GO" id="GO:0005737">
    <property type="term" value="C:cytoplasm"/>
    <property type="evidence" value="ECO:0007669"/>
    <property type="project" value="TreeGrafter"/>
</dbReference>
<feature type="region of interest" description="Disordered" evidence="5">
    <location>
        <begin position="1"/>
        <end position="28"/>
    </location>
</feature>
<comment type="similarity">
    <text evidence="4">Belongs to the cytochrome b5 family.</text>
</comment>
<keyword evidence="3 4" id="KW-0408">Iron</keyword>
<evidence type="ECO:0000256" key="5">
    <source>
        <dbReference type="SAM" id="MobiDB-lite"/>
    </source>
</evidence>
<dbReference type="STRING" id="1382522.W6ML80"/>
<dbReference type="PRINTS" id="PR00363">
    <property type="entry name" value="CYTOCHROMEB5"/>
</dbReference>
<dbReference type="InterPro" id="IPR018506">
    <property type="entry name" value="Cyt_B5_heme-BS"/>
</dbReference>
<dbReference type="RefSeq" id="XP_022459217.1">
    <property type="nucleotide sequence ID" value="XM_022601590.1"/>
</dbReference>
<dbReference type="AlphaFoldDB" id="W6ML80"/>
<dbReference type="Pfam" id="PF00173">
    <property type="entry name" value="Cyt-b5"/>
    <property type="match status" value="1"/>
</dbReference>
<dbReference type="GeneID" id="34520605"/>
<evidence type="ECO:0000259" key="6">
    <source>
        <dbReference type="PROSITE" id="PS50255"/>
    </source>
</evidence>
<dbReference type="PROSITE" id="PS00191">
    <property type="entry name" value="CYTOCHROME_B5_1"/>
    <property type="match status" value="1"/>
</dbReference>
<dbReference type="GO" id="GO:0046872">
    <property type="term" value="F:metal ion binding"/>
    <property type="evidence" value="ECO:0007669"/>
    <property type="project" value="UniProtKB-UniRule"/>
</dbReference>
<dbReference type="InterPro" id="IPR051872">
    <property type="entry name" value="Cytochrome_b5/Flavoprotein_Rdt"/>
</dbReference>
<name>W6ML80_9ASCO</name>
<keyword evidence="8" id="KW-1185">Reference proteome</keyword>
<dbReference type="PROSITE" id="PS50255">
    <property type="entry name" value="CYTOCHROME_B5_2"/>
    <property type="match status" value="1"/>
</dbReference>
<sequence length="145" mass="16477">MSDRTREFARPSGRPSGRMPFLTAGSPQMVSNRGAREKVVLAPGHSAVDWEARKREETKRIRSRLPQFPMRLRKEDVKLHASRDDCWVSLGGKVYDITGYLDYHPGGVDKLLLVAGKDGTAMFNRYHPWVNFERMLDGCLVGFVL</sequence>
<organism evidence="7 8">
    <name type="scientific">Kuraishia capsulata CBS 1993</name>
    <dbReference type="NCBI Taxonomy" id="1382522"/>
    <lineage>
        <taxon>Eukaryota</taxon>
        <taxon>Fungi</taxon>
        <taxon>Dikarya</taxon>
        <taxon>Ascomycota</taxon>
        <taxon>Saccharomycotina</taxon>
        <taxon>Pichiomycetes</taxon>
        <taxon>Pichiales</taxon>
        <taxon>Pichiaceae</taxon>
        <taxon>Kuraishia</taxon>
    </lineage>
</organism>
<dbReference type="PANTHER" id="PTHR46237">
    <property type="entry name" value="CYTOCHROME B5 REDUCTASE 4 FAMILY MEMBER"/>
    <property type="match status" value="1"/>
</dbReference>
<dbReference type="SUPFAM" id="SSF55856">
    <property type="entry name" value="Cytochrome b5-like heme/steroid binding domain"/>
    <property type="match status" value="1"/>
</dbReference>
<gene>
    <name evidence="7" type="ORF">KUCA_T00003199001</name>
</gene>
<feature type="domain" description="Cytochrome b5 heme-binding" evidence="6">
    <location>
        <begin position="69"/>
        <end position="145"/>
    </location>
</feature>
<dbReference type="InterPro" id="IPR036400">
    <property type="entry name" value="Cyt_B5-like_heme/steroid_sf"/>
</dbReference>
<reference evidence="7" key="2">
    <citation type="submission" date="2014-02" db="EMBL/GenBank/DDBJ databases">
        <title>Complete DNA sequence of /Kuraishia capsulata/ illustrates novel genomic features among budding yeasts (/Saccharomycotina/).</title>
        <authorList>
            <person name="Morales L."/>
            <person name="Noel B."/>
            <person name="Porcel B."/>
            <person name="Marcet-Houben M."/>
            <person name="Hullo M-F."/>
            <person name="Sacerdot C."/>
            <person name="Tekaia F."/>
            <person name="Leh-Louis V."/>
            <person name="Despons L."/>
            <person name="Khanna V."/>
            <person name="Aury J-M."/>
            <person name="Barbe V."/>
            <person name="Couloux A."/>
            <person name="Labadie K."/>
            <person name="Pelletier E."/>
            <person name="Souciet J-L."/>
            <person name="Boekhout T."/>
            <person name="Gabaldon T."/>
            <person name="Wincker P."/>
            <person name="Dujon B."/>
        </authorList>
    </citation>
    <scope>NUCLEOTIDE SEQUENCE</scope>
    <source>
        <strain evidence="7">CBS 1993</strain>
    </source>
</reference>
<dbReference type="Proteomes" id="UP000019384">
    <property type="component" value="Unassembled WGS sequence"/>
</dbReference>
<dbReference type="Gene3D" id="3.10.120.10">
    <property type="entry name" value="Cytochrome b5-like heme/steroid binding domain"/>
    <property type="match status" value="1"/>
</dbReference>
<dbReference type="HOGENOM" id="CLU_046313_2_3_1"/>
<keyword evidence="2 4" id="KW-0479">Metal-binding</keyword>
<keyword evidence="1 4" id="KW-0349">Heme</keyword>
<dbReference type="GO" id="GO:0004128">
    <property type="term" value="F:cytochrome-b5 reductase activity, acting on NAD(P)H"/>
    <property type="evidence" value="ECO:0007669"/>
    <property type="project" value="TreeGrafter"/>
</dbReference>
<evidence type="ECO:0000256" key="4">
    <source>
        <dbReference type="RuleBase" id="RU362121"/>
    </source>
</evidence>
<dbReference type="PANTHER" id="PTHR46237:SF1">
    <property type="entry name" value="CYTOCHROME B5 REDUCTASE 4"/>
    <property type="match status" value="1"/>
</dbReference>
<protein>
    <recommendedName>
        <fullName evidence="6">Cytochrome b5 heme-binding domain-containing protein</fullName>
    </recommendedName>
</protein>
<evidence type="ECO:0000256" key="2">
    <source>
        <dbReference type="ARBA" id="ARBA00022723"/>
    </source>
</evidence>
<dbReference type="EMBL" id="HG793128">
    <property type="protein sequence ID" value="CDK27221.1"/>
    <property type="molecule type" value="Genomic_DNA"/>
</dbReference>